<dbReference type="HOGENOM" id="CLU_1712485_0_0_14"/>
<dbReference type="GeneID" id="29672236"/>
<evidence type="ECO:0000313" key="1">
    <source>
        <dbReference type="EMBL" id="ACA33166.1"/>
    </source>
</evidence>
<dbReference type="EMBL" id="CP000942">
    <property type="protein sequence ID" value="ACA33166.1"/>
    <property type="molecule type" value="Genomic_DNA"/>
</dbReference>
<name>A0A2C9DYW7_UREP2</name>
<proteinExistence type="predicted"/>
<dbReference type="Proteomes" id="UP000002162">
    <property type="component" value="Chromosome"/>
</dbReference>
<evidence type="ECO:0000313" key="2">
    <source>
        <dbReference type="Proteomes" id="UP000002162"/>
    </source>
</evidence>
<accession>A0A2C9DYW7</accession>
<sequence>MRSKQWHLSTQDANLANKKYDYIYFRGVNQLYLKRLKKSSNKFFVYKKCKIVPRMISKHLNNDHLINVNDYVPLTKEFIKKSVEKEVKHYLRFISYENKTKQMPELINFLEKSLEDKLFIVAKDYDPLFSVFLRYYIQSLIEKYINELWINEW</sequence>
<reference evidence="1 2" key="1">
    <citation type="submission" date="2008-02" db="EMBL/GenBank/DDBJ databases">
        <title>Genome sequence of Ureaplasma parvum serovar 3.</title>
        <authorList>
            <person name="Methe B.A."/>
            <person name="Glass J."/>
            <person name="Waites K."/>
            <person name="Shrivastava S."/>
        </authorList>
    </citation>
    <scope>NUCLEOTIDE SEQUENCE [LARGE SCALE GENOMIC DNA]</scope>
    <source>
        <strain evidence="2">ATCC 27815 / 27 / NCTC 11736</strain>
    </source>
</reference>
<dbReference type="RefSeq" id="WP_010891690.1">
    <property type="nucleotide sequence ID" value="NC_010503.1"/>
</dbReference>
<dbReference type="KEGG" id="upa:UPA3_0164"/>
<organism evidence="1 2">
    <name type="scientific">Ureaplasma parvum serovar 3 (strain ATCC 27815 / 27 / NCTC 11736)</name>
    <dbReference type="NCBI Taxonomy" id="505682"/>
    <lineage>
        <taxon>Bacteria</taxon>
        <taxon>Bacillati</taxon>
        <taxon>Mycoplasmatota</taxon>
        <taxon>Mycoplasmoidales</taxon>
        <taxon>Mycoplasmoidaceae</taxon>
        <taxon>Ureaplasma</taxon>
    </lineage>
</organism>
<gene>
    <name evidence="1" type="ordered locus">UPA3_0164</name>
</gene>
<dbReference type="AlphaFoldDB" id="A0A2C9DYW7"/>
<protein>
    <submittedName>
        <fullName evidence="1">Uncharacterized protein</fullName>
    </submittedName>
</protein>